<comment type="cofactor">
    <cofactor evidence="11 12">
        <name>Zn(2+)</name>
        <dbReference type="ChEBI" id="CHEBI:29105"/>
    </cofactor>
    <text evidence="11 12">Binds 1 zinc ion per subunit.</text>
</comment>
<dbReference type="SUPFAM" id="SSF49899">
    <property type="entry name" value="Concanavalin A-like lectins/glucanases"/>
    <property type="match status" value="1"/>
</dbReference>
<dbReference type="GO" id="GO:0008270">
    <property type="term" value="F:zinc ion binding"/>
    <property type="evidence" value="ECO:0007669"/>
    <property type="project" value="UniProtKB-UniRule"/>
</dbReference>
<comment type="caution">
    <text evidence="10">Lacks conserved residue(s) required for the propagation of feature annotation.</text>
</comment>
<feature type="active site" evidence="11">
    <location>
        <position position="150"/>
    </location>
</feature>
<dbReference type="Gene3D" id="2.20.100.10">
    <property type="entry name" value="Thrombospondin type-1 (TSP1) repeat"/>
    <property type="match status" value="1"/>
</dbReference>
<dbReference type="FunFam" id="3.40.390.10:FF:000015">
    <property type="entry name" value="Meprin A subunit"/>
    <property type="match status" value="1"/>
</dbReference>
<dbReference type="Gene3D" id="2.60.120.290">
    <property type="entry name" value="Spermadhesin, CUB domain"/>
    <property type="match status" value="1"/>
</dbReference>
<dbReference type="PRINTS" id="PR00020">
    <property type="entry name" value="MAMDOMAIN"/>
</dbReference>
<keyword evidence="9" id="KW-0325">Glycoprotein</keyword>
<evidence type="ECO:0000313" key="18">
    <source>
        <dbReference type="Proteomes" id="UP000838412"/>
    </source>
</evidence>
<dbReference type="CDD" id="cd00041">
    <property type="entry name" value="CUB"/>
    <property type="match status" value="1"/>
</dbReference>
<dbReference type="GO" id="GO:0016020">
    <property type="term" value="C:membrane"/>
    <property type="evidence" value="ECO:0007669"/>
    <property type="project" value="InterPro"/>
</dbReference>
<keyword evidence="3 12" id="KW-0732">Signal</keyword>
<dbReference type="InterPro" id="IPR000998">
    <property type="entry name" value="MAM_dom"/>
</dbReference>
<evidence type="ECO:0000256" key="8">
    <source>
        <dbReference type="ARBA" id="ARBA00023157"/>
    </source>
</evidence>
<evidence type="ECO:0000256" key="5">
    <source>
        <dbReference type="ARBA" id="ARBA00022833"/>
    </source>
</evidence>
<keyword evidence="2 11" id="KW-0479">Metal-binding</keyword>
<feature type="binding site" evidence="11">
    <location>
        <position position="149"/>
    </location>
    <ligand>
        <name>Zn(2+)</name>
        <dbReference type="ChEBI" id="CHEBI:29105"/>
        <note>catalytic</note>
    </ligand>
</feature>
<evidence type="ECO:0000256" key="7">
    <source>
        <dbReference type="ARBA" id="ARBA00023145"/>
    </source>
</evidence>
<dbReference type="GO" id="GO:0004222">
    <property type="term" value="F:metalloendopeptidase activity"/>
    <property type="evidence" value="ECO:0007669"/>
    <property type="project" value="UniProtKB-UniRule"/>
</dbReference>
<dbReference type="PANTHER" id="PTHR10127">
    <property type="entry name" value="DISCOIDIN, CUB, EGF, LAMININ , AND ZINC METALLOPROTEASE DOMAIN CONTAINING"/>
    <property type="match status" value="1"/>
</dbReference>
<dbReference type="EC" id="3.4.24.-" evidence="12"/>
<dbReference type="OrthoDB" id="291007at2759"/>
<evidence type="ECO:0000256" key="13">
    <source>
        <dbReference type="SAM" id="MobiDB-lite"/>
    </source>
</evidence>
<dbReference type="PROSITE" id="PS50092">
    <property type="entry name" value="TSP1"/>
    <property type="match status" value="1"/>
</dbReference>
<dbReference type="GO" id="GO:0006508">
    <property type="term" value="P:proteolysis"/>
    <property type="evidence" value="ECO:0007669"/>
    <property type="project" value="UniProtKB-KW"/>
</dbReference>
<keyword evidence="5 11" id="KW-0862">Zinc</keyword>
<dbReference type="Pfam" id="PF00090">
    <property type="entry name" value="TSP_1"/>
    <property type="match status" value="1"/>
</dbReference>
<gene>
    <name evidence="17" type="primary">BMP1</name>
    <name evidence="17" type="ORF">BLAG_LOCUS15162</name>
</gene>
<dbReference type="SMART" id="SM00137">
    <property type="entry name" value="MAM"/>
    <property type="match status" value="1"/>
</dbReference>
<dbReference type="AlphaFoldDB" id="A0A8J9ZLZ2"/>
<dbReference type="PRINTS" id="PR00480">
    <property type="entry name" value="ASTACIN"/>
</dbReference>
<evidence type="ECO:0000313" key="17">
    <source>
        <dbReference type="EMBL" id="CAH1257140.1"/>
    </source>
</evidence>
<dbReference type="PROSITE" id="PS50060">
    <property type="entry name" value="MAM_2"/>
    <property type="match status" value="1"/>
</dbReference>
<feature type="disulfide bond" evidence="10">
    <location>
        <begin position="306"/>
        <end position="333"/>
    </location>
</feature>
<accession>A0A8J9ZLZ2</accession>
<feature type="domain" description="CUB" evidence="14">
    <location>
        <begin position="306"/>
        <end position="419"/>
    </location>
</feature>
<dbReference type="PANTHER" id="PTHR10127:SF883">
    <property type="entry name" value="ZINC METALLOPROTEINASE NAS-8"/>
    <property type="match status" value="1"/>
</dbReference>
<dbReference type="InterPro" id="IPR006026">
    <property type="entry name" value="Peptidase_Metallo"/>
</dbReference>
<dbReference type="PROSITE" id="PS51864">
    <property type="entry name" value="ASTACIN"/>
    <property type="match status" value="1"/>
</dbReference>
<sequence>MGILAFFAVAFLAVHCTGLPVMEVRGRTEETVMDKILSANSDTNMFEGDIPQTVTSRNGIRDVSKVWATKIIPYELKAGDFSASEQNTIQQAMDEYQVRTCISFVPRTTETDYLYIQKGSGCWSYVGVQGGRQDLSLGNGCVYKGIAIHEFMHAAGFWHEQSRFDRDDWVIIQWENIQDGKEHNFNRYSEVDVSGLGEDYDYGSVMHYSATAFSSNGSPTIVARLSGAPSLGQRTGFSDTDVAKLNTLYSCHMPVGWSDWTEWSPCDDTCTKTRQRFCSDPNGCTGPSVETQTCPWPCQVGIHPDCGEYYFGGSVGEITSPMYPGNYLDAATCRYLVNATAGNTVTLNFQVFDVEDHASCGYDVLKVYDGADTSSRVLASLCGSTQPAPITSSGDRLLIEFATDASANGQGYVIQYTTVPTAFSCTFDADECGFTQDSDDQFDWTRQTGATPSSSTGPTNDVSGSGHYMFIETSSPRSPGDAARLRTPTQSASPAGFCLQFQYHMYGTETGTLNVYVTDGNSVLGTPDFSVTGNQGNNWLTGQLNVAGDADFQVVFEAVRGSGWRSDSAIDDVMLFEGGCA</sequence>
<evidence type="ECO:0000256" key="12">
    <source>
        <dbReference type="RuleBase" id="RU361183"/>
    </source>
</evidence>
<evidence type="ECO:0000256" key="4">
    <source>
        <dbReference type="ARBA" id="ARBA00022801"/>
    </source>
</evidence>
<dbReference type="FunFam" id="2.60.120.290:FF:000013">
    <property type="entry name" value="Membrane frizzled-related protein"/>
    <property type="match status" value="1"/>
</dbReference>
<keyword evidence="7" id="KW-0865">Zymogen</keyword>
<dbReference type="Pfam" id="PF01400">
    <property type="entry name" value="Astacin"/>
    <property type="match status" value="1"/>
</dbReference>
<evidence type="ECO:0000256" key="9">
    <source>
        <dbReference type="ARBA" id="ARBA00023180"/>
    </source>
</evidence>
<feature type="domain" description="Peptidase M12A" evidence="16">
    <location>
        <begin position="58"/>
        <end position="252"/>
    </location>
</feature>
<evidence type="ECO:0000256" key="2">
    <source>
        <dbReference type="ARBA" id="ARBA00022723"/>
    </source>
</evidence>
<feature type="signal peptide" evidence="12">
    <location>
        <begin position="1"/>
        <end position="18"/>
    </location>
</feature>
<dbReference type="EMBL" id="OV696688">
    <property type="protein sequence ID" value="CAH1257140.1"/>
    <property type="molecule type" value="Genomic_DNA"/>
</dbReference>
<proteinExistence type="predicted"/>
<feature type="domain" description="MAM" evidence="15">
    <location>
        <begin position="423"/>
        <end position="581"/>
    </location>
</feature>
<dbReference type="Proteomes" id="UP000838412">
    <property type="component" value="Chromosome 3"/>
</dbReference>
<feature type="region of interest" description="Disordered" evidence="13">
    <location>
        <begin position="443"/>
        <end position="489"/>
    </location>
</feature>
<dbReference type="Pfam" id="PF00431">
    <property type="entry name" value="CUB"/>
    <property type="match status" value="1"/>
</dbReference>
<dbReference type="SMART" id="SM00209">
    <property type="entry name" value="TSP1"/>
    <property type="match status" value="1"/>
</dbReference>
<dbReference type="SMART" id="SM00235">
    <property type="entry name" value="ZnMc"/>
    <property type="match status" value="1"/>
</dbReference>
<keyword evidence="4 11" id="KW-0378">Hydrolase</keyword>
<dbReference type="InterPro" id="IPR013320">
    <property type="entry name" value="ConA-like_dom_sf"/>
</dbReference>
<keyword evidence="18" id="KW-1185">Reference proteome</keyword>
<evidence type="ECO:0000256" key="3">
    <source>
        <dbReference type="ARBA" id="ARBA00022729"/>
    </source>
</evidence>
<dbReference type="InterPro" id="IPR000884">
    <property type="entry name" value="TSP1_rpt"/>
</dbReference>
<dbReference type="CDD" id="cd06263">
    <property type="entry name" value="MAM"/>
    <property type="match status" value="1"/>
</dbReference>
<keyword evidence="1 11" id="KW-0645">Protease</keyword>
<dbReference type="InterPro" id="IPR024079">
    <property type="entry name" value="MetalloPept_cat_dom_sf"/>
</dbReference>
<dbReference type="PROSITE" id="PS01180">
    <property type="entry name" value="CUB"/>
    <property type="match status" value="1"/>
</dbReference>
<reference evidence="17" key="1">
    <citation type="submission" date="2022-01" db="EMBL/GenBank/DDBJ databases">
        <authorList>
            <person name="Braso-Vives M."/>
        </authorList>
    </citation>
    <scope>NUCLEOTIDE SEQUENCE</scope>
</reference>
<feature type="binding site" evidence="11">
    <location>
        <position position="153"/>
    </location>
    <ligand>
        <name>Zn(2+)</name>
        <dbReference type="ChEBI" id="CHEBI:29105"/>
        <note>catalytic</note>
    </ligand>
</feature>
<evidence type="ECO:0000256" key="11">
    <source>
        <dbReference type="PROSITE-ProRule" id="PRU01211"/>
    </source>
</evidence>
<dbReference type="Gene3D" id="3.40.390.10">
    <property type="entry name" value="Collagenase (Catalytic Domain)"/>
    <property type="match status" value="1"/>
</dbReference>
<evidence type="ECO:0000259" key="15">
    <source>
        <dbReference type="PROSITE" id="PS50060"/>
    </source>
</evidence>
<dbReference type="SUPFAM" id="SSF49854">
    <property type="entry name" value="Spermadhesin, CUB domain"/>
    <property type="match status" value="1"/>
</dbReference>
<dbReference type="InterPro" id="IPR034035">
    <property type="entry name" value="Astacin-like_dom"/>
</dbReference>
<dbReference type="InterPro" id="IPR035914">
    <property type="entry name" value="Sperma_CUB_dom_sf"/>
</dbReference>
<dbReference type="CDD" id="cd04280">
    <property type="entry name" value="ZnMc_astacin_like"/>
    <property type="match status" value="1"/>
</dbReference>
<evidence type="ECO:0000256" key="1">
    <source>
        <dbReference type="ARBA" id="ARBA00022670"/>
    </source>
</evidence>
<feature type="binding site" evidence="11">
    <location>
        <position position="159"/>
    </location>
    <ligand>
        <name>Zn(2+)</name>
        <dbReference type="ChEBI" id="CHEBI:29105"/>
        <note>catalytic</note>
    </ligand>
</feature>
<evidence type="ECO:0000259" key="16">
    <source>
        <dbReference type="PROSITE" id="PS51864"/>
    </source>
</evidence>
<keyword evidence="6 11" id="KW-0482">Metalloprotease</keyword>
<name>A0A8J9ZLZ2_BRALA</name>
<feature type="chain" id="PRO_5035487854" description="Metalloendopeptidase" evidence="12">
    <location>
        <begin position="19"/>
        <end position="581"/>
    </location>
</feature>
<dbReference type="SUPFAM" id="SSF55486">
    <property type="entry name" value="Metalloproteases ('zincins'), catalytic domain"/>
    <property type="match status" value="1"/>
</dbReference>
<dbReference type="InterPro" id="IPR001506">
    <property type="entry name" value="Peptidase_M12A"/>
</dbReference>
<evidence type="ECO:0000256" key="6">
    <source>
        <dbReference type="ARBA" id="ARBA00023049"/>
    </source>
</evidence>
<dbReference type="InterPro" id="IPR036383">
    <property type="entry name" value="TSP1_rpt_sf"/>
</dbReference>
<dbReference type="Gene3D" id="2.60.120.200">
    <property type="match status" value="1"/>
</dbReference>
<organism evidence="17 18">
    <name type="scientific">Branchiostoma lanceolatum</name>
    <name type="common">Common lancelet</name>
    <name type="synonym">Amphioxus lanceolatum</name>
    <dbReference type="NCBI Taxonomy" id="7740"/>
    <lineage>
        <taxon>Eukaryota</taxon>
        <taxon>Metazoa</taxon>
        <taxon>Chordata</taxon>
        <taxon>Cephalochordata</taxon>
        <taxon>Leptocardii</taxon>
        <taxon>Amphioxiformes</taxon>
        <taxon>Branchiostomatidae</taxon>
        <taxon>Branchiostoma</taxon>
    </lineage>
</organism>
<dbReference type="Pfam" id="PF00629">
    <property type="entry name" value="MAM"/>
    <property type="match status" value="1"/>
</dbReference>
<evidence type="ECO:0000256" key="10">
    <source>
        <dbReference type="PROSITE-ProRule" id="PRU00059"/>
    </source>
</evidence>
<dbReference type="SUPFAM" id="SSF82895">
    <property type="entry name" value="TSP-1 type 1 repeat"/>
    <property type="match status" value="1"/>
</dbReference>
<dbReference type="InterPro" id="IPR000859">
    <property type="entry name" value="CUB_dom"/>
</dbReference>
<evidence type="ECO:0000259" key="14">
    <source>
        <dbReference type="PROSITE" id="PS01180"/>
    </source>
</evidence>
<keyword evidence="8 10" id="KW-1015">Disulfide bond</keyword>
<dbReference type="SMART" id="SM00042">
    <property type="entry name" value="CUB"/>
    <property type="match status" value="1"/>
</dbReference>
<feature type="compositionally biased region" description="Low complexity" evidence="13">
    <location>
        <begin position="448"/>
        <end position="459"/>
    </location>
</feature>
<protein>
    <recommendedName>
        <fullName evidence="12">Metalloendopeptidase</fullName>
        <ecNumber evidence="12">3.4.24.-</ecNumber>
    </recommendedName>
</protein>